<dbReference type="Pfam" id="PF01453">
    <property type="entry name" value="B_lectin"/>
    <property type="match status" value="1"/>
</dbReference>
<keyword evidence="3" id="KW-0245">EGF-like domain</keyword>
<feature type="chain" id="PRO_5043528870" description="Receptor-like serine/threonine-protein kinase" evidence="19">
    <location>
        <begin position="23"/>
        <end position="792"/>
    </location>
</feature>
<evidence type="ECO:0000313" key="24">
    <source>
        <dbReference type="Proteomes" id="UP001054252"/>
    </source>
</evidence>
<evidence type="ECO:0000256" key="3">
    <source>
        <dbReference type="ARBA" id="ARBA00022536"/>
    </source>
</evidence>
<evidence type="ECO:0000256" key="6">
    <source>
        <dbReference type="ARBA" id="ARBA00022729"/>
    </source>
</evidence>
<evidence type="ECO:0000256" key="17">
    <source>
        <dbReference type="PIRNR" id="PIRNR000641"/>
    </source>
</evidence>
<dbReference type="PROSITE" id="PS00108">
    <property type="entry name" value="PROTEIN_KINASE_ST"/>
    <property type="match status" value="1"/>
</dbReference>
<dbReference type="SMART" id="SM00108">
    <property type="entry name" value="B_lectin"/>
    <property type="match status" value="1"/>
</dbReference>
<dbReference type="InterPro" id="IPR001480">
    <property type="entry name" value="Bulb-type_lectin_dom"/>
</dbReference>
<dbReference type="PIRSF" id="PIRSF000641">
    <property type="entry name" value="SRK"/>
    <property type="match status" value="1"/>
</dbReference>
<dbReference type="PROSITE" id="PS50948">
    <property type="entry name" value="PAN"/>
    <property type="match status" value="1"/>
</dbReference>
<evidence type="ECO:0000259" key="22">
    <source>
        <dbReference type="PROSITE" id="PS50948"/>
    </source>
</evidence>
<dbReference type="FunFam" id="3.30.200.20:FF:000059">
    <property type="entry name" value="S-receptor-like serine/threonine-protein kinase"/>
    <property type="match status" value="1"/>
</dbReference>
<feature type="transmembrane region" description="Helical" evidence="18">
    <location>
        <begin position="455"/>
        <end position="478"/>
    </location>
</feature>
<feature type="domain" description="Protein kinase" evidence="20">
    <location>
        <begin position="511"/>
        <end position="792"/>
    </location>
</feature>
<dbReference type="PANTHER" id="PTHR47974">
    <property type="entry name" value="OS07G0415500 PROTEIN"/>
    <property type="match status" value="1"/>
</dbReference>
<keyword evidence="10 18" id="KW-1133">Transmembrane helix</keyword>
<evidence type="ECO:0000256" key="14">
    <source>
        <dbReference type="ARBA" id="ARBA00023180"/>
    </source>
</evidence>
<dbReference type="GO" id="GO:0016020">
    <property type="term" value="C:membrane"/>
    <property type="evidence" value="ECO:0007669"/>
    <property type="project" value="UniProtKB-SubCell"/>
</dbReference>
<evidence type="ECO:0000256" key="8">
    <source>
        <dbReference type="ARBA" id="ARBA00022777"/>
    </source>
</evidence>
<dbReference type="InterPro" id="IPR003609">
    <property type="entry name" value="Pan_app"/>
</dbReference>
<reference evidence="23 24" key="1">
    <citation type="journal article" date="2021" name="Commun. Biol.">
        <title>The genome of Shorea leprosula (Dipterocarpaceae) highlights the ecological relevance of drought in aseasonal tropical rainforests.</title>
        <authorList>
            <person name="Ng K.K.S."/>
            <person name="Kobayashi M.J."/>
            <person name="Fawcett J.A."/>
            <person name="Hatakeyama M."/>
            <person name="Paape T."/>
            <person name="Ng C.H."/>
            <person name="Ang C.C."/>
            <person name="Tnah L.H."/>
            <person name="Lee C.T."/>
            <person name="Nishiyama T."/>
            <person name="Sese J."/>
            <person name="O'Brien M.J."/>
            <person name="Copetti D."/>
            <person name="Mohd Noor M.I."/>
            <person name="Ong R.C."/>
            <person name="Putra M."/>
            <person name="Sireger I.Z."/>
            <person name="Indrioko S."/>
            <person name="Kosugi Y."/>
            <person name="Izuno A."/>
            <person name="Isagi Y."/>
            <person name="Lee S.L."/>
            <person name="Shimizu K.K."/>
        </authorList>
    </citation>
    <scope>NUCLEOTIDE SEQUENCE [LARGE SCALE GENOMIC DNA]</scope>
    <source>
        <strain evidence="23">214</strain>
    </source>
</reference>
<evidence type="ECO:0000256" key="18">
    <source>
        <dbReference type="SAM" id="Phobius"/>
    </source>
</evidence>
<dbReference type="InterPro" id="IPR008271">
    <property type="entry name" value="Ser/Thr_kinase_AS"/>
</dbReference>
<evidence type="ECO:0000256" key="13">
    <source>
        <dbReference type="ARBA" id="ARBA00023170"/>
    </source>
</evidence>
<dbReference type="Proteomes" id="UP001054252">
    <property type="component" value="Unassembled WGS sequence"/>
</dbReference>
<feature type="signal peptide" evidence="19">
    <location>
        <begin position="1"/>
        <end position="22"/>
    </location>
</feature>
<dbReference type="Pfam" id="PF00069">
    <property type="entry name" value="Pkinase"/>
    <property type="match status" value="1"/>
</dbReference>
<dbReference type="CDD" id="cd01098">
    <property type="entry name" value="PAN_AP_plant"/>
    <property type="match status" value="1"/>
</dbReference>
<dbReference type="SUPFAM" id="SSF56112">
    <property type="entry name" value="Protein kinase-like (PK-like)"/>
    <property type="match status" value="1"/>
</dbReference>
<keyword evidence="7 17" id="KW-0547">Nucleotide-binding</keyword>
<evidence type="ECO:0000259" key="20">
    <source>
        <dbReference type="PROSITE" id="PS50011"/>
    </source>
</evidence>
<dbReference type="InterPro" id="IPR036426">
    <property type="entry name" value="Bulb-type_lectin_dom_sf"/>
</dbReference>
<evidence type="ECO:0000256" key="19">
    <source>
        <dbReference type="SAM" id="SignalP"/>
    </source>
</evidence>
<dbReference type="EC" id="2.7.11.1" evidence="17"/>
<dbReference type="FunFam" id="2.90.10.10:FF:000017">
    <property type="entry name" value="Putative receptor protein kinase ZmPK1"/>
    <property type="match status" value="1"/>
</dbReference>
<keyword evidence="9 17" id="KW-0067">ATP-binding</keyword>
<feature type="domain" description="Bulb-type lectin" evidence="21">
    <location>
        <begin position="16"/>
        <end position="146"/>
    </location>
</feature>
<dbReference type="GO" id="GO:0048544">
    <property type="term" value="P:recognition of pollen"/>
    <property type="evidence" value="ECO:0007669"/>
    <property type="project" value="InterPro"/>
</dbReference>
<keyword evidence="2 17" id="KW-0723">Serine/threonine-protein kinase</keyword>
<dbReference type="FunFam" id="1.10.510.10:FF:000537">
    <property type="entry name" value="Putative receptor-like protein kinase"/>
    <property type="match status" value="1"/>
</dbReference>
<dbReference type="InterPro" id="IPR011009">
    <property type="entry name" value="Kinase-like_dom_sf"/>
</dbReference>
<feature type="domain" description="Apple" evidence="22">
    <location>
        <begin position="331"/>
        <end position="414"/>
    </location>
</feature>
<proteinExistence type="inferred from homology"/>
<dbReference type="PROSITE" id="PS50927">
    <property type="entry name" value="BULB_LECTIN"/>
    <property type="match status" value="1"/>
</dbReference>
<dbReference type="InterPro" id="IPR000719">
    <property type="entry name" value="Prot_kinase_dom"/>
</dbReference>
<evidence type="ECO:0000256" key="2">
    <source>
        <dbReference type="ARBA" id="ARBA00022527"/>
    </source>
</evidence>
<keyword evidence="13" id="KW-0675">Receptor</keyword>
<keyword evidence="12" id="KW-1015">Disulfide bond</keyword>
<keyword evidence="6 19" id="KW-0732">Signal</keyword>
<comment type="subcellular location">
    <subcellularLocation>
        <location evidence="1">Membrane</location>
        <topology evidence="1">Single-pass type I membrane protein</topology>
    </subcellularLocation>
</comment>
<dbReference type="Gene3D" id="2.90.10.10">
    <property type="entry name" value="Bulb-type lectin domain"/>
    <property type="match status" value="1"/>
</dbReference>
<name>A0AAV5J0I4_9ROSI</name>
<organism evidence="23 24">
    <name type="scientific">Rubroshorea leprosula</name>
    <dbReference type="NCBI Taxonomy" id="152421"/>
    <lineage>
        <taxon>Eukaryota</taxon>
        <taxon>Viridiplantae</taxon>
        <taxon>Streptophyta</taxon>
        <taxon>Embryophyta</taxon>
        <taxon>Tracheophyta</taxon>
        <taxon>Spermatophyta</taxon>
        <taxon>Magnoliopsida</taxon>
        <taxon>eudicotyledons</taxon>
        <taxon>Gunneridae</taxon>
        <taxon>Pentapetalae</taxon>
        <taxon>rosids</taxon>
        <taxon>malvids</taxon>
        <taxon>Malvales</taxon>
        <taxon>Dipterocarpaceae</taxon>
        <taxon>Rubroshorea</taxon>
    </lineage>
</organism>
<evidence type="ECO:0000256" key="9">
    <source>
        <dbReference type="ARBA" id="ARBA00022840"/>
    </source>
</evidence>
<protein>
    <recommendedName>
        <fullName evidence="17">Receptor-like serine/threonine-protein kinase</fullName>
        <ecNumber evidence="17">2.7.11.1</ecNumber>
    </recommendedName>
</protein>
<dbReference type="Gene3D" id="3.30.200.20">
    <property type="entry name" value="Phosphorylase Kinase, domain 1"/>
    <property type="match status" value="1"/>
</dbReference>
<dbReference type="SMART" id="SM00220">
    <property type="entry name" value="S_TKc"/>
    <property type="match status" value="1"/>
</dbReference>
<sequence>MATPLIILVPLIFGSSFTSSTSDSLSEGSSLSVETMDDVLTSPSGTFTAGFYSIGQNAYCFAIWFSKPFCTDCPVVWMANRDQPVNGRGSKLSLIQSGNLVLSDAGYLIVWSSNTVSASSTSLKLDDNGNLILGNSDGHVLWQSFDAPTDTLLPLQLLTKITKLVSSRSQTNFSSGFFKLYFDTDNVLRLLYEDPEVSSVYWPEPYLLSWEAGRSTYNNSRIAVLDALGNFSSTDDFTFLSADYGLKLQRRLKIDFDGNLRLYSRAEGEENWLVSWEAMSDPCMIHGSCGPNSLCSYVPASGRKCSCIPGYKMKDNTDRSLGCEPEFNLSCNQSEAGFMKLTHVEFYGYDYGFYQNYTLDMCKNLCLQICDCKGFQFKFITAHGPSGIYCYPKTQLLNGHRSVNFNGDIYLKLPKVSLDYHSNPVPDYKLECSTQVVEQLERMYPNSNENPSLRFVIWAACAIGGIELFSILFVWCFLIRAHDNSAAAHNYMLAASGFRKFTYSELKKATNGFKEEIGGGAEGIVYKGILSDRRVAAIKRLIDANQGEAEFLAEVSTIGKLNHMNLIDIWGYCAEGKHWLLVYEYMENGSLAKNLSSKTLDWKKRFNIAVGTAKGLAYLHEECLEWVLHCDIKPQNILLDSNFQPKVSDFGMSRLLKRGHLKNLGFSRMRGTRGYMAPEWVHSHPISSKVDVYSFGIVLLEMITGRNPAMGVEETDYASEKGQRTLVTWVREQMKGNEEGSRWMREIIDPILDGKYDPDEMLIMIRVALQCVQEDKDARPTMGQVIQMLLHD</sequence>
<dbReference type="GO" id="GO:0004674">
    <property type="term" value="F:protein serine/threonine kinase activity"/>
    <property type="evidence" value="ECO:0007669"/>
    <property type="project" value="UniProtKB-KW"/>
</dbReference>
<evidence type="ECO:0000256" key="15">
    <source>
        <dbReference type="ARBA" id="ARBA00047899"/>
    </source>
</evidence>
<evidence type="ECO:0000256" key="1">
    <source>
        <dbReference type="ARBA" id="ARBA00004479"/>
    </source>
</evidence>
<dbReference type="GO" id="GO:0005524">
    <property type="term" value="F:ATP binding"/>
    <property type="evidence" value="ECO:0007669"/>
    <property type="project" value="UniProtKB-KW"/>
</dbReference>
<dbReference type="CDD" id="cd00028">
    <property type="entry name" value="B_lectin"/>
    <property type="match status" value="1"/>
</dbReference>
<evidence type="ECO:0000256" key="12">
    <source>
        <dbReference type="ARBA" id="ARBA00023157"/>
    </source>
</evidence>
<comment type="similarity">
    <text evidence="17">Belongs to the protein kinase superfamily. Ser/Thr protein kinase family.</text>
</comment>
<comment type="catalytic activity">
    <reaction evidence="15 17">
        <text>L-threonyl-[protein] + ATP = O-phospho-L-threonyl-[protein] + ADP + H(+)</text>
        <dbReference type="Rhea" id="RHEA:46608"/>
        <dbReference type="Rhea" id="RHEA-COMP:11060"/>
        <dbReference type="Rhea" id="RHEA-COMP:11605"/>
        <dbReference type="ChEBI" id="CHEBI:15378"/>
        <dbReference type="ChEBI" id="CHEBI:30013"/>
        <dbReference type="ChEBI" id="CHEBI:30616"/>
        <dbReference type="ChEBI" id="CHEBI:61977"/>
        <dbReference type="ChEBI" id="CHEBI:456216"/>
        <dbReference type="EC" id="2.7.11.1"/>
    </reaction>
</comment>
<keyword evidence="24" id="KW-1185">Reference proteome</keyword>
<dbReference type="Gene3D" id="1.10.510.10">
    <property type="entry name" value="Transferase(Phosphotransferase) domain 1"/>
    <property type="match status" value="1"/>
</dbReference>
<evidence type="ECO:0000259" key="21">
    <source>
        <dbReference type="PROSITE" id="PS50927"/>
    </source>
</evidence>
<dbReference type="PROSITE" id="PS50011">
    <property type="entry name" value="PROTEIN_KINASE_DOM"/>
    <property type="match status" value="1"/>
</dbReference>
<evidence type="ECO:0000256" key="7">
    <source>
        <dbReference type="ARBA" id="ARBA00022741"/>
    </source>
</evidence>
<dbReference type="EMBL" id="BPVZ01000022">
    <property type="protein sequence ID" value="GKV04545.1"/>
    <property type="molecule type" value="Genomic_DNA"/>
</dbReference>
<evidence type="ECO:0000256" key="5">
    <source>
        <dbReference type="ARBA" id="ARBA00022692"/>
    </source>
</evidence>
<dbReference type="InterPro" id="IPR000858">
    <property type="entry name" value="S_locus_glycoprot_dom"/>
</dbReference>
<dbReference type="CDD" id="cd14066">
    <property type="entry name" value="STKc_IRAK"/>
    <property type="match status" value="1"/>
</dbReference>
<dbReference type="SUPFAM" id="SSF51110">
    <property type="entry name" value="alpha-D-mannose-specific plant lectins"/>
    <property type="match status" value="1"/>
</dbReference>
<dbReference type="PANTHER" id="PTHR47974:SF3">
    <property type="entry name" value="RECEPTOR-LIKE SERINE_THREONINE-PROTEIN KINASE"/>
    <property type="match status" value="1"/>
</dbReference>
<keyword evidence="4 17" id="KW-0808">Transferase</keyword>
<evidence type="ECO:0000256" key="11">
    <source>
        <dbReference type="ARBA" id="ARBA00023136"/>
    </source>
</evidence>
<keyword evidence="5 18" id="KW-0812">Transmembrane</keyword>
<keyword evidence="14" id="KW-0325">Glycoprotein</keyword>
<gene>
    <name evidence="23" type="ORF">SLEP1_g16695</name>
</gene>
<dbReference type="Pfam" id="PF00954">
    <property type="entry name" value="S_locus_glycop"/>
    <property type="match status" value="1"/>
</dbReference>
<evidence type="ECO:0000256" key="16">
    <source>
        <dbReference type="ARBA" id="ARBA00048679"/>
    </source>
</evidence>
<accession>A0AAV5J0I4</accession>
<evidence type="ECO:0000313" key="23">
    <source>
        <dbReference type="EMBL" id="GKV04545.1"/>
    </source>
</evidence>
<keyword evidence="11 18" id="KW-0472">Membrane</keyword>
<keyword evidence="8 17" id="KW-0418">Kinase</keyword>
<dbReference type="InterPro" id="IPR024171">
    <property type="entry name" value="SRK-like_kinase"/>
</dbReference>
<comment type="caution">
    <text evidence="23">The sequence shown here is derived from an EMBL/GenBank/DDBJ whole genome shotgun (WGS) entry which is preliminary data.</text>
</comment>
<comment type="catalytic activity">
    <reaction evidence="16 17">
        <text>L-seryl-[protein] + ATP = O-phospho-L-seryl-[protein] + ADP + H(+)</text>
        <dbReference type="Rhea" id="RHEA:17989"/>
        <dbReference type="Rhea" id="RHEA-COMP:9863"/>
        <dbReference type="Rhea" id="RHEA-COMP:11604"/>
        <dbReference type="ChEBI" id="CHEBI:15378"/>
        <dbReference type="ChEBI" id="CHEBI:29999"/>
        <dbReference type="ChEBI" id="CHEBI:30616"/>
        <dbReference type="ChEBI" id="CHEBI:83421"/>
        <dbReference type="ChEBI" id="CHEBI:456216"/>
        <dbReference type="EC" id="2.7.11.1"/>
    </reaction>
</comment>
<evidence type="ECO:0000256" key="4">
    <source>
        <dbReference type="ARBA" id="ARBA00022679"/>
    </source>
</evidence>
<dbReference type="AlphaFoldDB" id="A0AAV5J0I4"/>
<evidence type="ECO:0000256" key="10">
    <source>
        <dbReference type="ARBA" id="ARBA00022989"/>
    </source>
</evidence>